<dbReference type="Gene3D" id="2.60.40.10">
    <property type="entry name" value="Immunoglobulins"/>
    <property type="match status" value="1"/>
</dbReference>
<feature type="domain" description="Alpha-L-rhamnosidase C-terminal" evidence="8">
    <location>
        <begin position="816"/>
        <end position="886"/>
    </location>
</feature>
<proteinExistence type="predicted"/>
<dbReference type="Pfam" id="PF05592">
    <property type="entry name" value="Bac_rhamnosid"/>
    <property type="match status" value="1"/>
</dbReference>
<evidence type="ECO:0000256" key="2">
    <source>
        <dbReference type="ARBA" id="ARBA00012652"/>
    </source>
</evidence>
<accession>A0A4Q5D8T3</accession>
<protein>
    <recommendedName>
        <fullName evidence="2">alpha-L-rhamnosidase</fullName>
        <ecNumber evidence="2">3.2.1.40</ecNumber>
    </recommendedName>
</protein>
<evidence type="ECO:0000259" key="8">
    <source>
        <dbReference type="Pfam" id="PF17390"/>
    </source>
</evidence>
<gene>
    <name evidence="9" type="ORF">GA560_15005</name>
</gene>
<dbReference type="EC" id="3.2.1.40" evidence="2"/>
<feature type="domain" description="Alpha-L-rhamnosidase six-hairpin glycosidase" evidence="7">
    <location>
        <begin position="480"/>
        <end position="812"/>
    </location>
</feature>
<dbReference type="SUPFAM" id="SSF48208">
    <property type="entry name" value="Six-hairpin glycosidases"/>
    <property type="match status" value="1"/>
</dbReference>
<dbReference type="InterPro" id="IPR016007">
    <property type="entry name" value="Alpha_rhamnosid"/>
</dbReference>
<dbReference type="GO" id="GO:0030596">
    <property type="term" value="F:alpha-L-rhamnosidase activity"/>
    <property type="evidence" value="ECO:0007669"/>
    <property type="project" value="UniProtKB-EC"/>
</dbReference>
<dbReference type="Pfam" id="PF25788">
    <property type="entry name" value="Ig_Rha78A_N"/>
    <property type="match status" value="1"/>
</dbReference>
<evidence type="ECO:0000256" key="3">
    <source>
        <dbReference type="ARBA" id="ARBA00022801"/>
    </source>
</evidence>
<dbReference type="Pfam" id="PF08531">
    <property type="entry name" value="Bac_rhamnosid_N"/>
    <property type="match status" value="1"/>
</dbReference>
<name>A0A4Q5D8T3_9BACE</name>
<dbReference type="InterPro" id="IPR013783">
    <property type="entry name" value="Ig-like_fold"/>
</dbReference>
<keyword evidence="4" id="KW-0732">Signal</keyword>
<dbReference type="InterPro" id="IPR008979">
    <property type="entry name" value="Galactose-bd-like_sf"/>
</dbReference>
<dbReference type="InterPro" id="IPR008928">
    <property type="entry name" value="6-hairpin_glycosidase_sf"/>
</dbReference>
<dbReference type="InterPro" id="IPR013737">
    <property type="entry name" value="Bac_rhamnosid_N"/>
</dbReference>
<dbReference type="Pfam" id="PF17390">
    <property type="entry name" value="Bac_rhamnosid_C"/>
    <property type="match status" value="1"/>
</dbReference>
<dbReference type="InterPro" id="IPR035396">
    <property type="entry name" value="Bac_rhamnosid6H"/>
</dbReference>
<dbReference type="Gene3D" id="2.60.120.260">
    <property type="entry name" value="Galactose-binding domain-like"/>
    <property type="match status" value="2"/>
</dbReference>
<dbReference type="AlphaFoldDB" id="A0A4Q5D8T3"/>
<dbReference type="InterPro" id="IPR008902">
    <property type="entry name" value="Rhamnosid_concanavalin"/>
</dbReference>
<evidence type="ECO:0000256" key="1">
    <source>
        <dbReference type="ARBA" id="ARBA00001445"/>
    </source>
</evidence>
<feature type="domain" description="Alpha-L-rhamnosidase concanavalin-like" evidence="5">
    <location>
        <begin position="368"/>
        <end position="460"/>
    </location>
</feature>
<evidence type="ECO:0000259" key="7">
    <source>
        <dbReference type="Pfam" id="PF17389"/>
    </source>
</evidence>
<dbReference type="PIRSF" id="PIRSF010631">
    <property type="entry name" value="A-rhamnsds"/>
    <property type="match status" value="1"/>
</dbReference>
<evidence type="ECO:0000259" key="6">
    <source>
        <dbReference type="Pfam" id="PF08531"/>
    </source>
</evidence>
<reference evidence="9 10" key="1">
    <citation type="journal article" date="2019" name="Nat. Med.">
        <title>A library of human gut bacterial isolates paired with longitudinal multiomics data enables mechanistic microbiome research.</title>
        <authorList>
            <person name="Poyet M."/>
            <person name="Groussin M."/>
            <person name="Gibbons S.M."/>
            <person name="Avila-Pacheco J."/>
            <person name="Jiang X."/>
            <person name="Kearney S.M."/>
            <person name="Perrotta A.R."/>
            <person name="Berdy B."/>
            <person name="Zhao S."/>
            <person name="Lieberman T.D."/>
            <person name="Swanson P.K."/>
            <person name="Smith M."/>
            <person name="Roesemann S."/>
            <person name="Alexander J.E."/>
            <person name="Rich S.A."/>
            <person name="Livny J."/>
            <person name="Vlamakis H."/>
            <person name="Clish C."/>
            <person name="Bullock K."/>
            <person name="Deik A."/>
            <person name="Scott J."/>
            <person name="Pierce K.A."/>
            <person name="Xavier R.J."/>
            <person name="Alm E.J."/>
        </authorList>
    </citation>
    <scope>NUCLEOTIDE SEQUENCE [LARGE SCALE GENOMIC DNA]</scope>
    <source>
        <strain evidence="9 10">BIOML-A73</strain>
    </source>
</reference>
<dbReference type="SUPFAM" id="SSF49785">
    <property type="entry name" value="Galactose-binding domain-like"/>
    <property type="match status" value="1"/>
</dbReference>
<sequence length="926" mass="105786">MKKKIQKIVFIFVWFITASMSAAPSFSVYGLMTEQAENPIGVETNEPYFSWKIHAQERNFKQSAYHICIADSPAKLENDDCNIWNSGKVFSDNSIFNQFKGKKLLSSTTYYWKVKVWNDKGEESAWSQMHTFTTGLLNESDWGTSRWIAMEADRAKIKGIHYQDKDALPTSKTGMYKMPQFRKEFQIKEGIQKAFIYISGVGHFDLFINGSKVGDHFLDAGWTLYDKEVFYVSFDVTELLNKQDNVLGVMLGNGFYNVPQERYFKLLVSYGAPKLKLILKVLYDNGTSQEIVSNNSWKVTESPITFSSIYGGEDYDATKQEVGWMNVGFDDKNWKDALEVDYHPKMVSQQIEPLKIKKEIPIVRCYKNSKGNWVYDLGQNFSGIVRLRVSGKRDQSLCLVPAELLNKNNTANQSASGYPFCYHYKLRGDDTIETWQPQFTYYGFRYVEVKGAVPAGEKNPKNLPEIIELTGLHTSLSAPQSGTFFCSNPLFNKIHDLIDWAMRSNMASVLTDCPHREKLGWVEQTYLMQYSLQYRYNMSRMYNKIIRDMYLSQTEQGVIPSIAPEYVRFKEGFEDTPEWGSAFIISSWYAYLWYGDDRALTSYYPMMKRYMDYLASRANDNIIAYGLGDWFDIGPDVPGNSQLTSNGLTATATYYYNATIMQKIARLLAQPDDVEKYGRLAVEIKESFNRRFFNSSTKTYDRNSQTANSIVLFMGLADETYKQSIINNLICDIEKRNYSLTAGDIGYRYVLQALETNGLSELIYKMNCKYNVPGYGWQLAHGATALTESWQAFGFVSNNHFMLGHLMEWLYGGIGGIRQTEQSLAYKTILIDPHVVGDITTASASYESPYGRICSEWKKKQEGFELKVSIPANSEAVIVLPTAKIENVMDYGICLSSVEDIVFLGVEQNRIKIKVGSGDYLFSVKG</sequence>
<dbReference type="InterPro" id="IPR035398">
    <property type="entry name" value="Bac_rhamnosid_C"/>
</dbReference>
<evidence type="ECO:0000256" key="4">
    <source>
        <dbReference type="SAM" id="SignalP"/>
    </source>
</evidence>
<evidence type="ECO:0000259" key="5">
    <source>
        <dbReference type="Pfam" id="PF05592"/>
    </source>
</evidence>
<dbReference type="GO" id="GO:0005975">
    <property type="term" value="P:carbohydrate metabolic process"/>
    <property type="evidence" value="ECO:0007669"/>
    <property type="project" value="InterPro"/>
</dbReference>
<feature type="signal peptide" evidence="4">
    <location>
        <begin position="1"/>
        <end position="22"/>
    </location>
</feature>
<dbReference type="Proteomes" id="UP000474077">
    <property type="component" value="Unassembled WGS sequence"/>
</dbReference>
<organism evidence="9 10">
    <name type="scientific">Bacteroides xylanisolvens</name>
    <dbReference type="NCBI Taxonomy" id="371601"/>
    <lineage>
        <taxon>Bacteria</taxon>
        <taxon>Pseudomonadati</taxon>
        <taxon>Bacteroidota</taxon>
        <taxon>Bacteroidia</taxon>
        <taxon>Bacteroidales</taxon>
        <taxon>Bacteroidaceae</taxon>
        <taxon>Bacteroides</taxon>
    </lineage>
</organism>
<evidence type="ECO:0000313" key="10">
    <source>
        <dbReference type="Proteomes" id="UP000474077"/>
    </source>
</evidence>
<dbReference type="RefSeq" id="WP_049703591.1">
    <property type="nucleotide sequence ID" value="NZ_RCXZ01000031.1"/>
</dbReference>
<comment type="catalytic activity">
    <reaction evidence="1">
        <text>Hydrolysis of terminal non-reducing alpha-L-rhamnose residues in alpha-L-rhamnosides.</text>
        <dbReference type="EC" id="3.2.1.40"/>
    </reaction>
</comment>
<feature type="domain" description="Bacterial alpha-L-rhamnosidase N-terminal" evidence="6">
    <location>
        <begin position="191"/>
        <end position="357"/>
    </location>
</feature>
<dbReference type="EMBL" id="WDER01000042">
    <property type="protein sequence ID" value="KAB6081247.1"/>
    <property type="molecule type" value="Genomic_DNA"/>
</dbReference>
<dbReference type="PANTHER" id="PTHR33307">
    <property type="entry name" value="ALPHA-RHAMNOSIDASE (EUROFUNG)"/>
    <property type="match status" value="1"/>
</dbReference>
<evidence type="ECO:0000313" key="9">
    <source>
        <dbReference type="EMBL" id="KAB6081247.1"/>
    </source>
</evidence>
<feature type="chain" id="PRO_5030097596" description="alpha-L-rhamnosidase" evidence="4">
    <location>
        <begin position="23"/>
        <end position="926"/>
    </location>
</feature>
<dbReference type="Gene3D" id="1.50.10.10">
    <property type="match status" value="1"/>
</dbReference>
<dbReference type="Gene3D" id="2.60.420.10">
    <property type="entry name" value="Maltose phosphorylase, domain 3"/>
    <property type="match status" value="1"/>
</dbReference>
<dbReference type="Pfam" id="PF17389">
    <property type="entry name" value="Bac_rhamnosid6H"/>
    <property type="match status" value="1"/>
</dbReference>
<dbReference type="InterPro" id="IPR012341">
    <property type="entry name" value="6hp_glycosidase-like_sf"/>
</dbReference>
<comment type="caution">
    <text evidence="9">The sequence shown here is derived from an EMBL/GenBank/DDBJ whole genome shotgun (WGS) entry which is preliminary data.</text>
</comment>
<dbReference type="PANTHER" id="PTHR33307:SF11">
    <property type="entry name" value="ALPHA-L-RHAMNOSIDASE"/>
    <property type="match status" value="1"/>
</dbReference>
<keyword evidence="3" id="KW-0378">Hydrolase</keyword>